<gene>
    <name evidence="1" type="ORF">OIT44_04180</name>
</gene>
<keyword evidence="2" id="KW-1185">Reference proteome</keyword>
<organism evidence="1 2">
    <name type="scientific">Weissella ceti</name>
    <dbReference type="NCBI Taxonomy" id="759620"/>
    <lineage>
        <taxon>Bacteria</taxon>
        <taxon>Bacillati</taxon>
        <taxon>Bacillota</taxon>
        <taxon>Bacilli</taxon>
        <taxon>Lactobacillales</taxon>
        <taxon>Lactobacillaceae</taxon>
        <taxon>Weissella</taxon>
    </lineage>
</organism>
<comment type="caution">
    <text evidence="1">The sequence shown here is derived from an EMBL/GenBank/DDBJ whole genome shotgun (WGS) entry which is preliminary data.</text>
</comment>
<sequence length="84" mass="10014">MRRTLVIKEFDYYVEFKEKHQFRYLDKHGEPIGTNPTAVVDVIQPEEIGKEHVGYWVHYKNGQEKFCPMHIVMSYSQSEGTHKK</sequence>
<evidence type="ECO:0000313" key="2">
    <source>
        <dbReference type="Proteomes" id="UP001526225"/>
    </source>
</evidence>
<dbReference type="Proteomes" id="UP001526225">
    <property type="component" value="Unassembled WGS sequence"/>
</dbReference>
<proteinExistence type="predicted"/>
<reference evidence="1 2" key="1">
    <citation type="submission" date="2022-10" db="EMBL/GenBank/DDBJ databases">
        <title>Weissella fermenti sp. nov., isolated from fermented cabbage.</title>
        <authorList>
            <person name="Lee J.K."/>
            <person name="Baek J.H."/>
            <person name="Choi D.G."/>
            <person name="Kim J.M."/>
            <person name="Jeon C.O."/>
        </authorList>
    </citation>
    <scope>NUCLEOTIDE SEQUENCE [LARGE SCALE GENOMIC DNA]</scope>
    <source>
        <strain evidence="1 2">KACC 18534</strain>
    </source>
</reference>
<evidence type="ECO:0000313" key="1">
    <source>
        <dbReference type="EMBL" id="MCW0953273.1"/>
    </source>
</evidence>
<name>A0ABT3E4D7_9LACO</name>
<dbReference type="EMBL" id="JAOZFE010000003">
    <property type="protein sequence ID" value="MCW0953273.1"/>
    <property type="molecule type" value="Genomic_DNA"/>
</dbReference>
<protein>
    <submittedName>
        <fullName evidence="1">Uncharacterized protein</fullName>
    </submittedName>
</protein>
<accession>A0ABT3E4D7</accession>
<dbReference type="RefSeq" id="WP_213408025.1">
    <property type="nucleotide sequence ID" value="NZ_CP074441.1"/>
</dbReference>